<name>A0ABM8DTP2_9BACT</name>
<dbReference type="InterPro" id="IPR029026">
    <property type="entry name" value="tRNA_m1G_MTases_N"/>
</dbReference>
<feature type="domain" description="tRNA/rRNA methyltransferase SpoU type" evidence="3">
    <location>
        <begin position="115"/>
        <end position="246"/>
    </location>
</feature>
<dbReference type="Gene3D" id="3.40.1280.10">
    <property type="match status" value="1"/>
</dbReference>
<dbReference type="GO" id="GO:0032259">
    <property type="term" value="P:methylation"/>
    <property type="evidence" value="ECO:0007669"/>
    <property type="project" value="UniProtKB-KW"/>
</dbReference>
<dbReference type="GO" id="GO:0008168">
    <property type="term" value="F:methyltransferase activity"/>
    <property type="evidence" value="ECO:0007669"/>
    <property type="project" value="UniProtKB-KW"/>
</dbReference>
<dbReference type="Pfam" id="PF00588">
    <property type="entry name" value="SpoU_methylase"/>
    <property type="match status" value="1"/>
</dbReference>
<keyword evidence="1 4" id="KW-0489">Methyltransferase</keyword>
<keyword evidence="2" id="KW-0808">Transferase</keyword>
<evidence type="ECO:0000313" key="4">
    <source>
        <dbReference type="EMBL" id="BDU70415.1"/>
    </source>
</evidence>
<dbReference type="EMBL" id="AP027079">
    <property type="protein sequence ID" value="BDU70415.1"/>
    <property type="molecule type" value="Genomic_DNA"/>
</dbReference>
<accession>A0ABM8DTP2</accession>
<gene>
    <name evidence="4" type="ORF">GETHOR_25160</name>
</gene>
<dbReference type="PANTHER" id="PTHR43191:SF2">
    <property type="entry name" value="RRNA METHYLTRANSFERASE 3, MITOCHONDRIAL"/>
    <property type="match status" value="1"/>
</dbReference>
<keyword evidence="5" id="KW-1185">Reference proteome</keyword>
<dbReference type="SUPFAM" id="SSF75217">
    <property type="entry name" value="alpha/beta knot"/>
    <property type="match status" value="1"/>
</dbReference>
<dbReference type="InterPro" id="IPR029028">
    <property type="entry name" value="Alpha/beta_knot_MTases"/>
</dbReference>
<dbReference type="PANTHER" id="PTHR43191">
    <property type="entry name" value="RRNA METHYLTRANSFERASE 3"/>
    <property type="match status" value="1"/>
</dbReference>
<evidence type="ECO:0000313" key="5">
    <source>
        <dbReference type="Proteomes" id="UP001242010"/>
    </source>
</evidence>
<dbReference type="Proteomes" id="UP001242010">
    <property type="component" value="Chromosome"/>
</dbReference>
<dbReference type="InterPro" id="IPR001537">
    <property type="entry name" value="SpoU_MeTrfase"/>
</dbReference>
<evidence type="ECO:0000256" key="2">
    <source>
        <dbReference type="ARBA" id="ARBA00022679"/>
    </source>
</evidence>
<proteinExistence type="predicted"/>
<sequence length="254" mass="26756">MPLLTSKANPRFRALLTRLKAGGSRREATLLLGEKLIEAWAEARRTPAGGRLHPALWLRLEQAAPHPLEATLGVETQVLGEALMRELADAGSPPDHALLMDLGPGPTGPLAPRVLGAWGIQDPGNLGALLRSAAAFGFHEVLLGPGCADPFHPKALRGSMGAAFLLPLRRVEALNPDPGHWYALDGGPGAVALAEADLSEPLRLWVGNEGHGWRGVALPEGVQRLAIPIQGVESLNAAVAAGIACYEVARRSRC</sequence>
<dbReference type="RefSeq" id="WP_286354133.1">
    <property type="nucleotide sequence ID" value="NZ_AP027079.1"/>
</dbReference>
<organism evidence="4 5">
    <name type="scientific">Geothrix oryzae</name>
    <dbReference type="NCBI Taxonomy" id="2927975"/>
    <lineage>
        <taxon>Bacteria</taxon>
        <taxon>Pseudomonadati</taxon>
        <taxon>Acidobacteriota</taxon>
        <taxon>Holophagae</taxon>
        <taxon>Holophagales</taxon>
        <taxon>Holophagaceae</taxon>
        <taxon>Geothrix</taxon>
    </lineage>
</organism>
<reference evidence="5" key="1">
    <citation type="journal article" date="2023" name="Int. J. Syst. Evol. Microbiol.">
        <title>Mesoterricola silvestris gen. nov., sp. nov., Mesoterricola sediminis sp. nov., Geothrix oryzae sp. nov., Geothrix edaphica sp. nov., Geothrix rubra sp. nov., and Geothrix limicola sp. nov., six novel members of Acidobacteriota isolated from soils.</title>
        <authorList>
            <person name="Itoh H."/>
            <person name="Sugisawa Y."/>
            <person name="Mise K."/>
            <person name="Xu Z."/>
            <person name="Kuniyasu M."/>
            <person name="Ushijima N."/>
            <person name="Kawano K."/>
            <person name="Kobayashi E."/>
            <person name="Shiratori Y."/>
            <person name="Masuda Y."/>
            <person name="Senoo K."/>
        </authorList>
    </citation>
    <scope>NUCLEOTIDE SEQUENCE [LARGE SCALE GENOMIC DNA]</scope>
    <source>
        <strain evidence="5">Red222</strain>
    </source>
</reference>
<dbReference type="CDD" id="cd18095">
    <property type="entry name" value="SpoU-like_rRNA-MTase"/>
    <property type="match status" value="1"/>
</dbReference>
<dbReference type="InterPro" id="IPR051259">
    <property type="entry name" value="rRNA_Methyltransferase"/>
</dbReference>
<protein>
    <submittedName>
        <fullName evidence="4">RNA methyltransferase</fullName>
    </submittedName>
</protein>
<evidence type="ECO:0000256" key="1">
    <source>
        <dbReference type="ARBA" id="ARBA00022603"/>
    </source>
</evidence>
<evidence type="ECO:0000259" key="3">
    <source>
        <dbReference type="Pfam" id="PF00588"/>
    </source>
</evidence>